<organism evidence="2 3">
    <name type="scientific">Actinoplanes missouriensis (strain ATCC 14538 / DSM 43046 / CBS 188.64 / JCM 3121 / NBRC 102363 / NCIMB 12654 / NRRL B-3342 / UNCC 431)</name>
    <dbReference type="NCBI Taxonomy" id="512565"/>
    <lineage>
        <taxon>Bacteria</taxon>
        <taxon>Bacillati</taxon>
        <taxon>Actinomycetota</taxon>
        <taxon>Actinomycetes</taxon>
        <taxon>Micromonosporales</taxon>
        <taxon>Micromonosporaceae</taxon>
        <taxon>Actinoplanes</taxon>
    </lineage>
</organism>
<evidence type="ECO:0000256" key="1">
    <source>
        <dbReference type="SAM" id="Phobius"/>
    </source>
</evidence>
<dbReference type="RefSeq" id="WP_014444276.1">
    <property type="nucleotide sequence ID" value="NC_017093.1"/>
</dbReference>
<dbReference type="HOGENOM" id="CLU_816167_0_0_11"/>
<feature type="transmembrane region" description="Helical" evidence="1">
    <location>
        <begin position="144"/>
        <end position="161"/>
    </location>
</feature>
<feature type="transmembrane region" description="Helical" evidence="1">
    <location>
        <begin position="306"/>
        <end position="330"/>
    </location>
</feature>
<evidence type="ECO:0000313" key="3">
    <source>
        <dbReference type="Proteomes" id="UP000007882"/>
    </source>
</evidence>
<dbReference type="EMBL" id="AP012319">
    <property type="protein sequence ID" value="BAL89382.1"/>
    <property type="molecule type" value="Genomic_DNA"/>
</dbReference>
<evidence type="ECO:0000313" key="2">
    <source>
        <dbReference type="EMBL" id="BAL89382.1"/>
    </source>
</evidence>
<protein>
    <submittedName>
        <fullName evidence="2">Uncharacterized protein</fullName>
    </submittedName>
</protein>
<dbReference type="KEGG" id="ams:AMIS_41620"/>
<feature type="transmembrane region" description="Helical" evidence="1">
    <location>
        <begin position="258"/>
        <end position="274"/>
    </location>
</feature>
<keyword evidence="3" id="KW-1185">Reference proteome</keyword>
<dbReference type="eggNOG" id="ENOG50321GG">
    <property type="taxonomic scope" value="Bacteria"/>
</dbReference>
<sequence length="348" mass="36433">MRIVALFVLAAWCAECAWGGFTVVDYPVVLLFLGPLYGGAALLIREVARRRGAGWLRIVLLAAAFGLFQAALVDQSLLDRAALAGTQFAEWNRAAGATVVFGVSAEQLLDFVGGHVWLSIGAPIALVEAFVAPEVRHRPWLGRRGLVVAGVLYAAGSAVIWSDSGRVASGAQAAVVLAVCGLLVVAALPRWPVRDSQLASQGPRLAARSAQPGMTPDRHAAAVARGWRSAVFSPLALGAVVLGAHVAGWFFGSQWLGVGLRWLMLLAVGSLVWWQARSQRHVVAVLGAGVLVAAGAAWLAPPYEAAAPWLMVVSDVVVSLTAVTLVTAAFRRTDPAPRRGRVAAGVAP</sequence>
<feature type="transmembrane region" description="Helical" evidence="1">
    <location>
        <begin position="281"/>
        <end position="300"/>
    </location>
</feature>
<dbReference type="STRING" id="512565.AMIS_41620"/>
<keyword evidence="1" id="KW-0472">Membrane</keyword>
<feature type="transmembrane region" description="Helical" evidence="1">
    <location>
        <begin position="114"/>
        <end position="132"/>
    </location>
</feature>
<accession>I0H8P5</accession>
<dbReference type="OrthoDB" id="8478704at2"/>
<feature type="transmembrane region" description="Helical" evidence="1">
    <location>
        <begin position="167"/>
        <end position="188"/>
    </location>
</feature>
<dbReference type="Proteomes" id="UP000007882">
    <property type="component" value="Chromosome"/>
</dbReference>
<gene>
    <name evidence="2" type="ordered locus">AMIS_41620</name>
</gene>
<keyword evidence="1" id="KW-0812">Transmembrane</keyword>
<name>I0H8P5_ACTM4</name>
<dbReference type="PATRIC" id="fig|512565.3.peg.4144"/>
<proteinExistence type="predicted"/>
<feature type="transmembrane region" description="Helical" evidence="1">
    <location>
        <begin position="231"/>
        <end position="252"/>
    </location>
</feature>
<dbReference type="AlphaFoldDB" id="I0H8P5"/>
<keyword evidence="1" id="KW-1133">Transmembrane helix</keyword>
<feature type="transmembrane region" description="Helical" evidence="1">
    <location>
        <begin position="26"/>
        <end position="43"/>
    </location>
</feature>
<reference evidence="2 3" key="1">
    <citation type="submission" date="2012-02" db="EMBL/GenBank/DDBJ databases">
        <title>Complete genome sequence of Actinoplanes missouriensis 431 (= NBRC 102363).</title>
        <authorList>
            <person name="Ohnishi Y."/>
            <person name="Ishikawa J."/>
            <person name="Sekine M."/>
            <person name="Hosoyama A."/>
            <person name="Harada T."/>
            <person name="Narita H."/>
            <person name="Hata T."/>
            <person name="Konno Y."/>
            <person name="Tutikane K."/>
            <person name="Fujita N."/>
            <person name="Horinouchi S."/>
            <person name="Hayakawa M."/>
        </authorList>
    </citation>
    <scope>NUCLEOTIDE SEQUENCE [LARGE SCALE GENOMIC DNA]</scope>
    <source>
        <strain evidence="3">ATCC 14538 / DSM 43046 / CBS 188.64 / JCM 3121 / NBRC 102363 / NCIMB 12654 / NRRL B-3342 / UNCC 431</strain>
    </source>
</reference>
<feature type="transmembrane region" description="Helical" evidence="1">
    <location>
        <begin position="55"/>
        <end position="73"/>
    </location>
</feature>